<reference evidence="4" key="1">
    <citation type="submission" date="2003-08" db="EMBL/GenBank/DDBJ databases">
        <authorList>
            <person name="Birren B."/>
            <person name="Nusbaum C."/>
            <person name="Abebe A."/>
            <person name="Abouelleil A."/>
            <person name="Adekoya E."/>
            <person name="Ait-zahra M."/>
            <person name="Allen N."/>
            <person name="Allen T."/>
            <person name="An P."/>
            <person name="Anderson M."/>
            <person name="Anderson S."/>
            <person name="Arachchi H."/>
            <person name="Armbruster J."/>
            <person name="Bachantsang P."/>
            <person name="Baldwin J."/>
            <person name="Barry A."/>
            <person name="Bayul T."/>
            <person name="Blitshsteyn B."/>
            <person name="Bloom T."/>
            <person name="Blye J."/>
            <person name="Boguslavskiy L."/>
            <person name="Borowsky M."/>
            <person name="Boukhgalter B."/>
            <person name="Brunache A."/>
            <person name="Butler J."/>
            <person name="Calixte N."/>
            <person name="Calvo S."/>
            <person name="Camarata J."/>
            <person name="Campo K."/>
            <person name="Chang J."/>
            <person name="Cheshatsang Y."/>
            <person name="Citroen M."/>
            <person name="Collymore A."/>
            <person name="Considine T."/>
            <person name="Cook A."/>
            <person name="Cooke P."/>
            <person name="Corum B."/>
            <person name="Cuomo C."/>
            <person name="David R."/>
            <person name="Dawoe T."/>
            <person name="Degray S."/>
            <person name="Dodge S."/>
            <person name="Dooley K."/>
            <person name="Dorje P."/>
            <person name="Dorjee K."/>
            <person name="Dorris L."/>
            <person name="Duffey N."/>
            <person name="Dupes A."/>
            <person name="Elkins T."/>
            <person name="Engels R."/>
            <person name="Erickson J."/>
            <person name="Farina A."/>
            <person name="Faro S."/>
            <person name="Ferreira P."/>
            <person name="Fischer H."/>
            <person name="Fitzgerald M."/>
            <person name="Foley K."/>
            <person name="Gage D."/>
            <person name="Galagan J."/>
            <person name="Gearin G."/>
            <person name="Gnerre S."/>
            <person name="Gnirke A."/>
            <person name="Goyette A."/>
            <person name="Graham J."/>
            <person name="Grandbois E."/>
            <person name="Gyaltsen K."/>
            <person name="Hafez N."/>
            <person name="Hagopian D."/>
            <person name="Hagos B."/>
            <person name="Hall J."/>
            <person name="Hatcher B."/>
            <person name="Heller A."/>
            <person name="Higgins H."/>
            <person name="Honan T."/>
            <person name="Horn A."/>
            <person name="Houde N."/>
            <person name="Hughes L."/>
            <person name="Hulme W."/>
            <person name="Husby E."/>
            <person name="Iliev I."/>
            <person name="Jaffe D."/>
            <person name="Jones C."/>
            <person name="Kamal M."/>
            <person name="Kamat A."/>
            <person name="Kamvysselis M."/>
            <person name="Karlsson E."/>
            <person name="Kells C."/>
            <person name="Kieu A."/>
            <person name="Kisner P."/>
            <person name="Kodira C."/>
            <person name="Kulbokas E."/>
            <person name="Labutti K."/>
            <person name="Lama D."/>
            <person name="Landers T."/>
            <person name="Leger J."/>
            <person name="Levine S."/>
            <person name="Lewis D."/>
            <person name="Lewis T."/>
            <person name="Lindblad-toh K."/>
            <person name="Liu X."/>
            <person name="Lokyitsang T."/>
            <person name="Lokyitsang Y."/>
            <person name="Lucien O."/>
            <person name="Lui A."/>
            <person name="Ma L.J."/>
            <person name="Mabbitt R."/>
            <person name="Macdonald J."/>
            <person name="Maclean C."/>
            <person name="Major J."/>
            <person name="Manning J."/>
            <person name="Marabella R."/>
            <person name="Maru K."/>
            <person name="Matthews C."/>
            <person name="Mauceli E."/>
            <person name="Mccarthy M."/>
            <person name="Mcdonough S."/>
            <person name="Mcghee T."/>
            <person name="Meldrim J."/>
            <person name="Meneus L."/>
            <person name="Mesirov J."/>
            <person name="Mihalev A."/>
            <person name="Mihova T."/>
            <person name="Mikkelsen T."/>
            <person name="Mlenga V."/>
            <person name="Moru K."/>
            <person name="Mozes J."/>
            <person name="Mulrain L."/>
            <person name="Munson G."/>
            <person name="Naylor J."/>
            <person name="Newes C."/>
            <person name="Nguyen C."/>
            <person name="Nguyen N."/>
            <person name="Nguyen T."/>
            <person name="Nicol R."/>
            <person name="Nielsen C."/>
            <person name="Nizzari M."/>
            <person name="Norbu C."/>
            <person name="Norbu N."/>
            <person name="O'donnell P."/>
            <person name="Okoawo O."/>
            <person name="O'leary S."/>
            <person name="Omotosho B."/>
            <person name="O'neill K."/>
            <person name="Osman S."/>
            <person name="Parker S."/>
            <person name="Perrin D."/>
            <person name="Phunkhang P."/>
            <person name="Piqani B."/>
            <person name="Purcell S."/>
            <person name="Rachupka T."/>
            <person name="Ramasamy U."/>
            <person name="Rameau R."/>
            <person name="Ray V."/>
            <person name="Raymond C."/>
            <person name="Retta R."/>
            <person name="Richardson S."/>
            <person name="Rise C."/>
            <person name="Rodriguez J."/>
            <person name="Rogers J."/>
            <person name="Rogov P."/>
            <person name="Rutman M."/>
            <person name="Schupbach R."/>
            <person name="Seaman C."/>
            <person name="Settipalli S."/>
            <person name="Sharpe T."/>
            <person name="Sheridan J."/>
            <person name="Sherpa N."/>
            <person name="Shi J."/>
            <person name="Smirnov S."/>
            <person name="Smith C."/>
            <person name="Sougnez C."/>
            <person name="Spencer B."/>
            <person name="Stalker J."/>
            <person name="Stange-thomann N."/>
            <person name="Stavropoulos S."/>
            <person name="Stetson K."/>
            <person name="Stone C."/>
            <person name="Stone S."/>
            <person name="Stubbs M."/>
            <person name="Talamas J."/>
            <person name="Tchuinga P."/>
            <person name="Tenzing P."/>
            <person name="Tesfaye S."/>
            <person name="Theodore J."/>
            <person name="Thoulutsang Y."/>
            <person name="Topham K."/>
            <person name="Towey S."/>
            <person name="Tsamla T."/>
            <person name="Tsomo N."/>
            <person name="Vallee D."/>
            <person name="Vassiliev H."/>
            <person name="Venkataraman V."/>
            <person name="Vinson J."/>
            <person name="Vo A."/>
            <person name="Wade C."/>
            <person name="Wang S."/>
            <person name="Wangchuk T."/>
            <person name="Wangdi T."/>
            <person name="Whittaker C."/>
            <person name="Wilkinson J."/>
            <person name="Wu Y."/>
            <person name="Wyman D."/>
            <person name="Yadav S."/>
            <person name="Yang S."/>
            <person name="Yang X."/>
            <person name="Yeager S."/>
            <person name="Yee E."/>
            <person name="Young G."/>
            <person name="Zainoun J."/>
            <person name="Zembeck L."/>
            <person name="Zimmer A."/>
            <person name="Zody M."/>
            <person name="Lander E."/>
        </authorList>
    </citation>
    <scope>NUCLEOTIDE SEQUENCE [LARGE SCALE GENOMIC DNA]</scope>
</reference>
<evidence type="ECO:0000259" key="2">
    <source>
        <dbReference type="SMART" id="SM00594"/>
    </source>
</evidence>
<dbReference type="GO" id="GO:0036503">
    <property type="term" value="P:ERAD pathway"/>
    <property type="evidence" value="ECO:0007669"/>
    <property type="project" value="TreeGrafter"/>
</dbReference>
<dbReference type="InterPro" id="IPR006577">
    <property type="entry name" value="UAS"/>
</dbReference>
<feature type="compositionally biased region" description="Pro residues" evidence="1">
    <location>
        <begin position="251"/>
        <end position="262"/>
    </location>
</feature>
<evidence type="ECO:0000313" key="3">
    <source>
        <dbReference type="Ensembl" id="ENSCSAVP00000005656.1"/>
    </source>
</evidence>
<feature type="region of interest" description="Disordered" evidence="1">
    <location>
        <begin position="248"/>
        <end position="279"/>
    </location>
</feature>
<dbReference type="Gene3D" id="3.10.20.90">
    <property type="entry name" value="Phosphatidylinositol 3-kinase Catalytic Subunit, Chain A, domain 1"/>
    <property type="match status" value="1"/>
</dbReference>
<feature type="domain" description="UAS" evidence="2">
    <location>
        <begin position="323"/>
        <end position="467"/>
    </location>
</feature>
<dbReference type="Gene3D" id="1.10.8.10">
    <property type="entry name" value="DNA helicase RuvA subunit, C-terminal domain"/>
    <property type="match status" value="1"/>
</dbReference>
<protein>
    <recommendedName>
        <fullName evidence="2">UAS domain-containing protein</fullName>
    </recommendedName>
</protein>
<dbReference type="GO" id="GO:0005634">
    <property type="term" value="C:nucleus"/>
    <property type="evidence" value="ECO:0007669"/>
    <property type="project" value="TreeGrafter"/>
</dbReference>
<reference evidence="3" key="3">
    <citation type="submission" date="2025-09" db="UniProtKB">
        <authorList>
            <consortium name="Ensembl"/>
        </authorList>
    </citation>
    <scope>IDENTIFICATION</scope>
</reference>
<dbReference type="Ensembl" id="ENSCSAVT00000005731.1">
    <property type="protein sequence ID" value="ENSCSAVP00000005656.1"/>
    <property type="gene ID" value="ENSCSAVG00000003371.1"/>
</dbReference>
<dbReference type="GO" id="GO:0005783">
    <property type="term" value="C:endoplasmic reticulum"/>
    <property type="evidence" value="ECO:0007669"/>
    <property type="project" value="TreeGrafter"/>
</dbReference>
<dbReference type="SUPFAM" id="SSF52833">
    <property type="entry name" value="Thioredoxin-like"/>
    <property type="match status" value="1"/>
</dbReference>
<dbReference type="eggNOG" id="KOG1363">
    <property type="taxonomic scope" value="Eukaryota"/>
</dbReference>
<dbReference type="AlphaFoldDB" id="H2YK07"/>
<accession>H2YK07</accession>
<dbReference type="PANTHER" id="PTHR23322">
    <property type="entry name" value="FAS-ASSOCIATED PROTEIN"/>
    <property type="match status" value="1"/>
</dbReference>
<keyword evidence="4" id="KW-1185">Reference proteome</keyword>
<dbReference type="Proteomes" id="UP000007875">
    <property type="component" value="Unassembled WGS sequence"/>
</dbReference>
<dbReference type="GeneTree" id="ENSGT00940000154831"/>
<sequence length="485" mass="53547">MDKNEILANFQACTGNDDIAESMSILEQCEWNLHTAVNLSIGAQGTDHNEQRHGSASNITQPDDTMLTFSCKLGGIVKDVSLLDSNSVGLLKQIASIELGIPVEETEFERWPVESAVQDPSDETLLSALHLPHLNQMTIRTYSPLPLVSLATDSNDPLPVPCSAFPLSAGLTTVYKLSISNEDNQQVKIVEIEGSKSFKELKQEVASFTDISPRFQIWKGFPTANSPNEQSTLASLKLSTPIHNLSVASAPPAPNPPKPPHIIPTHTNGGEMEDSSDEEDDMFVDATNNMDDDDFIFASSPANSRLNQLMPEKAVDDRSALQQFKSEFMSRYEVGPDFVTAPLKEATTQAFGTEARNRKLLAIYIHHDQSIQANVFCSQLLCKEAVISYLSEHFVTWAWDVTSPFNKEKFLQECTQYLGSGVANTIKKVKKDNFPLLLVAHGRGRQCEVTAMIQANCDLNELMAKLVNAVEEGCERMVQDIKEEV</sequence>
<dbReference type="HOGENOM" id="CLU_028119_0_0_1"/>
<dbReference type="SMART" id="SM00594">
    <property type="entry name" value="UAS"/>
    <property type="match status" value="1"/>
</dbReference>
<dbReference type="OMA" id="YEGCKTI"/>
<evidence type="ECO:0000313" key="4">
    <source>
        <dbReference type="Proteomes" id="UP000007875"/>
    </source>
</evidence>
<dbReference type="PANTHER" id="PTHR23322:SF96">
    <property type="entry name" value="FAS-ASSOCIATED FACTOR 1"/>
    <property type="match status" value="1"/>
</dbReference>
<dbReference type="Pfam" id="PF14555">
    <property type="entry name" value="UBA_4"/>
    <property type="match status" value="1"/>
</dbReference>
<dbReference type="InterPro" id="IPR036249">
    <property type="entry name" value="Thioredoxin-like_sf"/>
</dbReference>
<evidence type="ECO:0000256" key="1">
    <source>
        <dbReference type="SAM" id="MobiDB-lite"/>
    </source>
</evidence>
<dbReference type="GO" id="GO:0043130">
    <property type="term" value="F:ubiquitin binding"/>
    <property type="evidence" value="ECO:0007669"/>
    <property type="project" value="TreeGrafter"/>
</dbReference>
<dbReference type="InterPro" id="IPR050730">
    <property type="entry name" value="UBX_domain-protein"/>
</dbReference>
<name>H2YK07_CIOSA</name>
<reference evidence="3" key="2">
    <citation type="submission" date="2025-08" db="UniProtKB">
        <authorList>
            <consortium name="Ensembl"/>
        </authorList>
    </citation>
    <scope>IDENTIFICATION</scope>
</reference>
<proteinExistence type="predicted"/>
<dbReference type="Gene3D" id="3.40.30.10">
    <property type="entry name" value="Glutaredoxin"/>
    <property type="match status" value="1"/>
</dbReference>
<dbReference type="InParanoid" id="H2YK07"/>
<organism evidence="3 4">
    <name type="scientific">Ciona savignyi</name>
    <name type="common">Pacific transparent sea squirt</name>
    <dbReference type="NCBI Taxonomy" id="51511"/>
    <lineage>
        <taxon>Eukaryota</taxon>
        <taxon>Metazoa</taxon>
        <taxon>Chordata</taxon>
        <taxon>Tunicata</taxon>
        <taxon>Ascidiacea</taxon>
        <taxon>Phlebobranchia</taxon>
        <taxon>Cionidae</taxon>
        <taxon>Ciona</taxon>
    </lineage>
</organism>
<dbReference type="Pfam" id="PF21021">
    <property type="entry name" value="FAF1"/>
    <property type="match status" value="1"/>
</dbReference>
<dbReference type="STRING" id="51511.ENSCSAVP00000005656"/>
<dbReference type="InterPro" id="IPR049483">
    <property type="entry name" value="FAF1_2-like_UAS"/>
</dbReference>